<gene>
    <name evidence="2" type="ORF">DL762_006722</name>
</gene>
<protein>
    <recommendedName>
        <fullName evidence="4">AMP-activated protein kinase glycogen-binding domain-containing protein</fullName>
    </recommendedName>
</protein>
<evidence type="ECO:0000313" key="3">
    <source>
        <dbReference type="Proteomes" id="UP000294003"/>
    </source>
</evidence>
<feature type="compositionally biased region" description="Polar residues" evidence="1">
    <location>
        <begin position="122"/>
        <end position="131"/>
    </location>
</feature>
<feature type="compositionally biased region" description="Polar residues" evidence="1">
    <location>
        <begin position="334"/>
        <end position="347"/>
    </location>
</feature>
<feature type="region of interest" description="Disordered" evidence="1">
    <location>
        <begin position="276"/>
        <end position="420"/>
    </location>
</feature>
<name>A0ABY0H5U5_9PEZI</name>
<keyword evidence="3" id="KW-1185">Reference proteome</keyword>
<dbReference type="Proteomes" id="UP000294003">
    <property type="component" value="Unassembled WGS sequence"/>
</dbReference>
<evidence type="ECO:0000313" key="2">
    <source>
        <dbReference type="EMBL" id="RYO82241.1"/>
    </source>
</evidence>
<dbReference type="EMBL" id="QJNS01000222">
    <property type="protein sequence ID" value="RYO82241.1"/>
    <property type="molecule type" value="Genomic_DNA"/>
</dbReference>
<feature type="region of interest" description="Disordered" evidence="1">
    <location>
        <begin position="115"/>
        <end position="176"/>
    </location>
</feature>
<proteinExistence type="predicted"/>
<evidence type="ECO:0000256" key="1">
    <source>
        <dbReference type="SAM" id="MobiDB-lite"/>
    </source>
</evidence>
<accession>A0ABY0H5U5</accession>
<dbReference type="PANTHER" id="PTHR40625">
    <property type="entry name" value="GTP-BINDING PROTEIN ESDC-RELATED"/>
    <property type="match status" value="1"/>
</dbReference>
<organism evidence="2 3">
    <name type="scientific">Monosporascus cannonballus</name>
    <dbReference type="NCBI Taxonomy" id="155416"/>
    <lineage>
        <taxon>Eukaryota</taxon>
        <taxon>Fungi</taxon>
        <taxon>Dikarya</taxon>
        <taxon>Ascomycota</taxon>
        <taxon>Pezizomycotina</taxon>
        <taxon>Sordariomycetes</taxon>
        <taxon>Xylariomycetidae</taxon>
        <taxon>Xylariales</taxon>
        <taxon>Xylariales incertae sedis</taxon>
        <taxon>Monosporascus</taxon>
    </lineage>
</organism>
<sequence>MDPTTTLITFMLQTCPSVQTVHLFGSWDNWKHGQIMERDIRRDRGQWRGCHTFKDIVCDGDHVSGTSRSGGLKMGQTYYYYYELDGSTETYDTTRPTTSACPFLPGQTVNTLEVPLERSLRSRSASMNSLRGANFKTMDPRDRFRTLRPAPPLPAASDLPSTSFSDTRSARSISPAPSWASAARRLFGLRPSSRDGEHGRLSRGSDSDYTPSELGRSCDRAQCVTPSGSVRSRDMSPESLRRFLSEDVPFAPPAMEPSPKLWIPDEIVEENEDDDNFATSAASESAPVTLLSPPPFQRTIPSLITSSKNESTATVVPRASTDTGSLVGPKEPLGSTSNVGSDHPQSYSVVSTTSPRQTSPTSRSTESQGRSNCSFLDESDDDDYDDNLSSNEDEFYSPQQADVNRKQAQPRRTPFTNYSLPYHTARSNKHFDSHPRPTHGSPALVARNDNGVPVGNTNLLSLPSIDSGLDDLANEISWIADVIRPRDL</sequence>
<dbReference type="PANTHER" id="PTHR40625:SF1">
    <property type="entry name" value="AMP-ACTIVATED PROTEIN KINASE GLYCOGEN-BINDING DOMAIN-CONTAINING PROTEIN"/>
    <property type="match status" value="1"/>
</dbReference>
<evidence type="ECO:0008006" key="4">
    <source>
        <dbReference type="Google" id="ProtNLM"/>
    </source>
</evidence>
<reference evidence="2 3" key="1">
    <citation type="submission" date="2018-06" db="EMBL/GenBank/DDBJ databases">
        <title>Complete Genomes of Monosporascus.</title>
        <authorList>
            <person name="Robinson A.J."/>
            <person name="Natvig D.O."/>
        </authorList>
    </citation>
    <scope>NUCLEOTIDE SEQUENCE [LARGE SCALE GENOMIC DNA]</scope>
    <source>
        <strain evidence="2 3">CBS 609.92</strain>
    </source>
</reference>
<comment type="caution">
    <text evidence="2">The sequence shown here is derived from an EMBL/GenBank/DDBJ whole genome shotgun (WGS) entry which is preliminary data.</text>
</comment>
<feature type="region of interest" description="Disordered" evidence="1">
    <location>
        <begin position="190"/>
        <end position="238"/>
    </location>
</feature>
<feature type="compositionally biased region" description="Basic and acidic residues" evidence="1">
    <location>
        <begin position="192"/>
        <end position="206"/>
    </location>
</feature>
<feature type="compositionally biased region" description="Low complexity" evidence="1">
    <location>
        <begin position="348"/>
        <end position="368"/>
    </location>
</feature>
<feature type="compositionally biased region" description="Acidic residues" evidence="1">
    <location>
        <begin position="377"/>
        <end position="395"/>
    </location>
</feature>
<feature type="compositionally biased region" description="Polar residues" evidence="1">
    <location>
        <begin position="299"/>
        <end position="324"/>
    </location>
</feature>